<feature type="compositionally biased region" description="Basic and acidic residues" evidence="1">
    <location>
        <begin position="205"/>
        <end position="214"/>
    </location>
</feature>
<evidence type="ECO:0000256" key="1">
    <source>
        <dbReference type="SAM" id="MobiDB-lite"/>
    </source>
</evidence>
<keyword evidence="2" id="KW-1133">Transmembrane helix</keyword>
<feature type="compositionally biased region" description="Acidic residues" evidence="1">
    <location>
        <begin position="112"/>
        <end position="121"/>
    </location>
</feature>
<protein>
    <recommendedName>
        <fullName evidence="3">Nucleotide-diphospho-sugar transferase domain-containing protein</fullName>
    </recommendedName>
</protein>
<accession>A0ABQ5SDF7</accession>
<dbReference type="EMBL" id="BSDZ01000078">
    <property type="protein sequence ID" value="GLI67206.1"/>
    <property type="molecule type" value="Genomic_DNA"/>
</dbReference>
<feature type="region of interest" description="Disordered" evidence="1">
    <location>
        <begin position="1009"/>
        <end position="1029"/>
    </location>
</feature>
<feature type="compositionally biased region" description="Low complexity" evidence="1">
    <location>
        <begin position="334"/>
        <end position="356"/>
    </location>
</feature>
<feature type="compositionally biased region" description="Basic and acidic residues" evidence="1">
    <location>
        <begin position="221"/>
        <end position="230"/>
    </location>
</feature>
<gene>
    <name evidence="4" type="ORF">VaNZ11_011130</name>
</gene>
<keyword evidence="5" id="KW-1185">Reference proteome</keyword>
<evidence type="ECO:0000259" key="3">
    <source>
        <dbReference type="Pfam" id="PF03407"/>
    </source>
</evidence>
<feature type="region of interest" description="Disordered" evidence="1">
    <location>
        <begin position="417"/>
        <end position="459"/>
    </location>
</feature>
<dbReference type="PANTHER" id="PTHR46936:SF1">
    <property type="entry name" value="ARABINOSYLTRANSFERASE XEG113"/>
    <property type="match status" value="1"/>
</dbReference>
<feature type="compositionally biased region" description="Low complexity" evidence="1">
    <location>
        <begin position="1019"/>
        <end position="1029"/>
    </location>
</feature>
<feature type="compositionally biased region" description="Acidic residues" evidence="1">
    <location>
        <begin position="367"/>
        <end position="404"/>
    </location>
</feature>
<dbReference type="Proteomes" id="UP001165090">
    <property type="component" value="Unassembled WGS sequence"/>
</dbReference>
<feature type="compositionally biased region" description="Basic and acidic residues" evidence="1">
    <location>
        <begin position="85"/>
        <end position="95"/>
    </location>
</feature>
<sequence length="1029" mass="111957">MDHRRKHTAHRYLAEIDHEIGDHAKGSSGHTPASHRRSRLSTVALLSLGLVVLFVGIVTLFHFAHVNKLEPMPIKAADKKSVVLRRPDGEGRPDSRAVGTAAADGSHIEGGLGDDDDDGSGNDEPVDKGENDDDGAANDEPVDKGENDDDGSANDEPVDKGENDDDGAANDEPVDKGENDDDGSGNDEPVDKGENDDDGAANDEPVDKGGKDDDGAANDEPVDKGGKDDDGAANDEPVDKGENDDDGSGNDEPVDKGENDDDGAANDEPVDKGDKDEEEADGDTLSGATAGDGDNDDDGTQNDAPGNLDEDDDTEEEARNATTAAIGGGGSGKAGNAAAKSDSSGSGATSVVVGTAPDSDIAHEVDSADPEAVDGITDYDDDGWDDLYVDAESGTEEADYEENQDLELDPVQKLLRDKHQHQHQPEDKHKQDEGQNQGKQQQEKAQKQESNSTTSAAAPNLTADAVKAADVGCGSLSRQLLSKWALNNTVLLTFTNSIMFRNFGATWLYHVRKAGIKYWVLAVADNETATMVRSAGADHCFLVHENEIDDTAAAFKWGSRSWQLHTWQKVLTVRHVHHLGFNVINSDLDVVWLRNPLEHFLVKYPAPDYWVSMDPITTANPLGDDGPEVGVSTHHYMNTGVYFLRQTPGGRALIDKWYDIRGQMQQSGYHDQDGLYQYLKDSGQDVDHVTRVTKVVDRKTKLAQLPATLFQNGYSHCINQIHKVHGLKPFEVHFVWVWSGNSGKINRMREQMYYIDPPSYYSDGYFLSFDLEPIATPPGFNDWTDTEAMVQTHLTSLDSQLTDTWHGLALAALLERIAILPKMKCFCIQNWFENPQCRLPGEPHTRFPLSPACPADYVFNIDALKTLNLSGRHVGFREFSFLDNERTPAEVKDRPLVVVASAGATTVSRNGDTLTIPAGLKSGPLLAALQPFLKLQTAVNSKESRKEKPPKRLHFRNPRLAFGGWSDPQVGKEYELHVETLPVRWCCRPDAVAKQHGVEVHHQLRMHQALPGAGGAASGGNASSRGRGR</sequence>
<dbReference type="InterPro" id="IPR005069">
    <property type="entry name" value="Nucl-diP-sugar_transferase"/>
</dbReference>
<dbReference type="InterPro" id="IPR053250">
    <property type="entry name" value="Glycosyltransferase_77"/>
</dbReference>
<evidence type="ECO:0000313" key="5">
    <source>
        <dbReference type="Proteomes" id="UP001165090"/>
    </source>
</evidence>
<proteinExistence type="predicted"/>
<comment type="caution">
    <text evidence="4">The sequence shown here is derived from an EMBL/GenBank/DDBJ whole genome shotgun (WGS) entry which is preliminary data.</text>
</comment>
<organism evidence="4 5">
    <name type="scientific">Volvox africanus</name>
    <dbReference type="NCBI Taxonomy" id="51714"/>
    <lineage>
        <taxon>Eukaryota</taxon>
        <taxon>Viridiplantae</taxon>
        <taxon>Chlorophyta</taxon>
        <taxon>core chlorophytes</taxon>
        <taxon>Chlorophyceae</taxon>
        <taxon>CS clade</taxon>
        <taxon>Chlamydomonadales</taxon>
        <taxon>Volvocaceae</taxon>
        <taxon>Volvox</taxon>
    </lineage>
</organism>
<keyword evidence="2" id="KW-0812">Transmembrane</keyword>
<dbReference type="PANTHER" id="PTHR46936">
    <property type="entry name" value="ARABINOSYLTRANSFERASE XEG113"/>
    <property type="match status" value="1"/>
</dbReference>
<name>A0ABQ5SDF7_9CHLO</name>
<feature type="domain" description="Nucleotide-diphospho-sugar transferase" evidence="3">
    <location>
        <begin position="517"/>
        <end position="748"/>
    </location>
</feature>
<dbReference type="Pfam" id="PF03407">
    <property type="entry name" value="Nucleotid_trans"/>
    <property type="match status" value="1"/>
</dbReference>
<evidence type="ECO:0000313" key="4">
    <source>
        <dbReference type="EMBL" id="GLI67206.1"/>
    </source>
</evidence>
<feature type="compositionally biased region" description="Basic and acidic residues" evidence="1">
    <location>
        <begin position="423"/>
        <end position="433"/>
    </location>
</feature>
<feature type="region of interest" description="Disordered" evidence="1">
    <location>
        <begin position="85"/>
        <end position="404"/>
    </location>
</feature>
<reference evidence="4 5" key="1">
    <citation type="journal article" date="2023" name="IScience">
        <title>Expanded male sex-determining region conserved during the evolution of homothallism in the green alga Volvox.</title>
        <authorList>
            <person name="Yamamoto K."/>
            <person name="Matsuzaki R."/>
            <person name="Mahakham W."/>
            <person name="Heman W."/>
            <person name="Sekimoto H."/>
            <person name="Kawachi M."/>
            <person name="Minakuchi Y."/>
            <person name="Toyoda A."/>
            <person name="Nozaki H."/>
        </authorList>
    </citation>
    <scope>NUCLEOTIDE SEQUENCE [LARGE SCALE GENOMIC DNA]</scope>
    <source>
        <strain evidence="4 5">NIES-4468</strain>
    </source>
</reference>
<feature type="transmembrane region" description="Helical" evidence="2">
    <location>
        <begin position="43"/>
        <end position="64"/>
    </location>
</feature>
<evidence type="ECO:0000256" key="2">
    <source>
        <dbReference type="SAM" id="Phobius"/>
    </source>
</evidence>
<keyword evidence="2" id="KW-0472">Membrane</keyword>